<proteinExistence type="predicted"/>
<evidence type="ECO:0000313" key="1">
    <source>
        <dbReference type="EMBL" id="KAK9323143.1"/>
    </source>
</evidence>
<comment type="caution">
    <text evidence="1">The sequence shown here is derived from an EMBL/GenBank/DDBJ whole genome shotgun (WGS) entry which is preliminary data.</text>
</comment>
<evidence type="ECO:0000313" key="2">
    <source>
        <dbReference type="Proteomes" id="UP001489719"/>
    </source>
</evidence>
<protein>
    <submittedName>
        <fullName evidence="1">Uncharacterized protein</fullName>
    </submittedName>
</protein>
<keyword evidence="2" id="KW-1185">Reference proteome</keyword>
<sequence>MRLRRLPCGHHCRHEPQYLHQPQHHTNPEISAAMLMTRLGAPPTAWNGKQEDGGGELVHAESDGEYDDDVEDDDDDNVEDDGDDEVQSRASSSDSSQNPASLRRLLRETLLILDPSGNILRDTPLPTHRDLAYHLTTYITAHHPFHPFIHLPTFSPHNTPRPLLLAILSLGALPTNKELASRLHVASKMMVNARIDTDGFTSRSAPLWVTQTVLLNTAFAAWSGDPRGLEFACSVKSFLANLASGVRYELLRRTPKPPITNSASEDDEWIKLEAMRRTYFAVYVFFGGLTSFFNFPPTIPNSEPGVVTLPCEEEVWNGTTPLPPAPAVTFRVGMEYVLKGQHMRCSSFAKRILATGMFIECWAARSGGLLFAARTDQLEGVLSSFMRVIHADIVGCLNRASEATWKLARMRVVGLDLSTVEEVLRYHDIGEIVHAVRGCAARMARTAETLVVAAEVAMDVLFGAANNDDTTTGGIEDVVAGWECALYLMMWVRRVERDMSVVAGDQGLYYRAPDERELDVLQRLRVVQEHELHTNGLDLDSGGAAAAAHGGALGGDDRLSVFIGWWWARYGARGVGGGWGIRSVLREAIGVYAEIVRGELVG</sequence>
<dbReference type="Proteomes" id="UP001489719">
    <property type="component" value="Unassembled WGS sequence"/>
</dbReference>
<dbReference type="EMBL" id="MU970065">
    <property type="protein sequence ID" value="KAK9323143.1"/>
    <property type="molecule type" value="Genomic_DNA"/>
</dbReference>
<accession>A0ACC3TPN4</accession>
<reference evidence="2" key="1">
    <citation type="journal article" date="2024" name="Front. Bioeng. Biotechnol.">
        <title>Genome-scale model development and genomic sequencing of the oleaginous clade Lipomyces.</title>
        <authorList>
            <person name="Czajka J.J."/>
            <person name="Han Y."/>
            <person name="Kim J."/>
            <person name="Mondo S.J."/>
            <person name="Hofstad B.A."/>
            <person name="Robles A."/>
            <person name="Haridas S."/>
            <person name="Riley R."/>
            <person name="LaButti K."/>
            <person name="Pangilinan J."/>
            <person name="Andreopoulos W."/>
            <person name="Lipzen A."/>
            <person name="Yan J."/>
            <person name="Wang M."/>
            <person name="Ng V."/>
            <person name="Grigoriev I.V."/>
            <person name="Spatafora J.W."/>
            <person name="Magnuson J.K."/>
            <person name="Baker S.E."/>
            <person name="Pomraning K.R."/>
        </authorList>
    </citation>
    <scope>NUCLEOTIDE SEQUENCE [LARGE SCALE GENOMIC DNA]</scope>
    <source>
        <strain evidence="2">CBS 10300</strain>
    </source>
</reference>
<organism evidence="1 2">
    <name type="scientific">Lipomyces orientalis</name>
    <dbReference type="NCBI Taxonomy" id="1233043"/>
    <lineage>
        <taxon>Eukaryota</taxon>
        <taxon>Fungi</taxon>
        <taxon>Dikarya</taxon>
        <taxon>Ascomycota</taxon>
        <taxon>Saccharomycotina</taxon>
        <taxon>Lipomycetes</taxon>
        <taxon>Lipomycetales</taxon>
        <taxon>Lipomycetaceae</taxon>
        <taxon>Lipomyces</taxon>
    </lineage>
</organism>
<name>A0ACC3TPN4_9ASCO</name>
<gene>
    <name evidence="1" type="ORF">V1517DRAFT_367091</name>
</gene>